<reference evidence="2 3" key="1">
    <citation type="submission" date="2017-05" db="EMBL/GenBank/DDBJ databases">
        <title>Draft genome sequence of Elsinoe australis.</title>
        <authorList>
            <person name="Cheng Q."/>
        </authorList>
    </citation>
    <scope>NUCLEOTIDE SEQUENCE [LARGE SCALE GENOMIC DNA]</scope>
    <source>
        <strain evidence="2 3">NL1</strain>
    </source>
</reference>
<protein>
    <submittedName>
        <fullName evidence="2">Uncharacterized protein</fullName>
    </submittedName>
</protein>
<dbReference type="OrthoDB" id="3794033at2759"/>
<dbReference type="AlphaFoldDB" id="A0A2P7YJ06"/>
<organism evidence="2 3">
    <name type="scientific">Elsinoe australis</name>
    <dbReference type="NCBI Taxonomy" id="40998"/>
    <lineage>
        <taxon>Eukaryota</taxon>
        <taxon>Fungi</taxon>
        <taxon>Dikarya</taxon>
        <taxon>Ascomycota</taxon>
        <taxon>Pezizomycotina</taxon>
        <taxon>Dothideomycetes</taxon>
        <taxon>Dothideomycetidae</taxon>
        <taxon>Myriangiales</taxon>
        <taxon>Elsinoaceae</taxon>
        <taxon>Elsinoe</taxon>
    </lineage>
</organism>
<feature type="region of interest" description="Disordered" evidence="1">
    <location>
        <begin position="1"/>
        <end position="37"/>
    </location>
</feature>
<accession>A0A2P7YJ06</accession>
<sequence length="359" mass="41417">MTVTTRNAARKRSHGQSSTNKQEASDDEHDNRRLEELPREVRDQIYRESLISSSHIDVSLLKCHQEYRDSLIQTTFDLDPKAPARSLEGLNFSLLKANSQIAREAAEIFYSKNKFAFHGHKDWSVVVEWLQAIGEENRRHLTSLELDVRQLKRVWQYEDGSREGWDEDEKVNPRHPLLNKAEGESEWPAGEVDDIDPNMEDVFFAVAECKGGSKLTLHLRYIGGGYPGAFEDLDNINQDNEVMYFSMDLPNLVEAWRAKHSSKGKQIDVLWYLWGDKYDDKNTLDLIEGQLKDNGFEILDFNQFSETVESLVYPGQFREQHGNKITMRRKSLEGPIIRSPPNPYTSMIPPAEEREENAS</sequence>
<name>A0A2P7YJ06_9PEZI</name>
<feature type="region of interest" description="Disordered" evidence="1">
    <location>
        <begin position="334"/>
        <end position="359"/>
    </location>
</feature>
<dbReference type="PANTHER" id="PTHR42085">
    <property type="entry name" value="F-BOX DOMAIN-CONTAINING PROTEIN"/>
    <property type="match status" value="1"/>
</dbReference>
<dbReference type="EMBL" id="NHZQ01000422">
    <property type="protein sequence ID" value="PSK35961.1"/>
    <property type="molecule type" value="Genomic_DNA"/>
</dbReference>
<comment type="caution">
    <text evidence="2">The sequence shown here is derived from an EMBL/GenBank/DDBJ whole genome shotgun (WGS) entry which is preliminary data.</text>
</comment>
<evidence type="ECO:0000313" key="2">
    <source>
        <dbReference type="EMBL" id="PSK35961.1"/>
    </source>
</evidence>
<evidence type="ECO:0000256" key="1">
    <source>
        <dbReference type="SAM" id="MobiDB-lite"/>
    </source>
</evidence>
<proteinExistence type="predicted"/>
<gene>
    <name evidence="2" type="ORF">B9Z65_5776</name>
</gene>
<keyword evidence="3" id="KW-1185">Reference proteome</keyword>
<dbReference type="PANTHER" id="PTHR42085:SF2">
    <property type="entry name" value="F-BOX DOMAIN-CONTAINING PROTEIN"/>
    <property type="match status" value="1"/>
</dbReference>
<evidence type="ECO:0000313" key="3">
    <source>
        <dbReference type="Proteomes" id="UP000243723"/>
    </source>
</evidence>
<dbReference type="InterPro" id="IPR038883">
    <property type="entry name" value="AN11006-like"/>
</dbReference>
<dbReference type="Proteomes" id="UP000243723">
    <property type="component" value="Unassembled WGS sequence"/>
</dbReference>